<dbReference type="Pfam" id="PF13193">
    <property type="entry name" value="AMP-binding_C"/>
    <property type="match status" value="1"/>
</dbReference>
<dbReference type="GO" id="GO:0043041">
    <property type="term" value="P:amino acid activation for nonribosomal peptide biosynthetic process"/>
    <property type="evidence" value="ECO:0007669"/>
    <property type="project" value="TreeGrafter"/>
</dbReference>
<dbReference type="InterPro" id="IPR000873">
    <property type="entry name" value="AMP-dep_synth/lig_dom"/>
</dbReference>
<comment type="cofactor">
    <cofactor evidence="1">
        <name>pantetheine 4'-phosphate</name>
        <dbReference type="ChEBI" id="CHEBI:47942"/>
    </cofactor>
</comment>
<evidence type="ECO:0000313" key="7">
    <source>
        <dbReference type="EMBL" id="MUZ74658.1"/>
    </source>
</evidence>
<dbReference type="SUPFAM" id="SSF53474">
    <property type="entry name" value="alpha/beta-Hydrolases"/>
    <property type="match status" value="1"/>
</dbReference>
<dbReference type="FunFam" id="2.30.38.10:FF:000001">
    <property type="entry name" value="Non-ribosomal peptide synthetase PvdI"/>
    <property type="match status" value="1"/>
</dbReference>
<dbReference type="InterPro" id="IPR020845">
    <property type="entry name" value="AMP-binding_CS"/>
</dbReference>
<dbReference type="InterPro" id="IPR036736">
    <property type="entry name" value="ACP-like_sf"/>
</dbReference>
<keyword evidence="5" id="KW-0479">Metal-binding</keyword>
<dbReference type="Gene3D" id="3.30.300.30">
    <property type="match status" value="1"/>
</dbReference>
<feature type="domain" description="Carrier" evidence="6">
    <location>
        <begin position="963"/>
        <end position="1038"/>
    </location>
</feature>
<dbReference type="GO" id="GO:0046872">
    <property type="term" value="F:metal ion binding"/>
    <property type="evidence" value="ECO:0007669"/>
    <property type="project" value="UniProtKB-KW"/>
</dbReference>
<dbReference type="GO" id="GO:0005829">
    <property type="term" value="C:cytosol"/>
    <property type="evidence" value="ECO:0007669"/>
    <property type="project" value="TreeGrafter"/>
</dbReference>
<dbReference type="Proteomes" id="UP000477951">
    <property type="component" value="Unassembled WGS sequence"/>
</dbReference>
<comment type="similarity">
    <text evidence="2">Belongs to the ATP-dependent AMP-binding enzyme family.</text>
</comment>
<dbReference type="GO" id="GO:0031177">
    <property type="term" value="F:phosphopantetheine binding"/>
    <property type="evidence" value="ECO:0007669"/>
    <property type="project" value="InterPro"/>
</dbReference>
<dbReference type="RefSeq" id="WP_156615607.1">
    <property type="nucleotide sequence ID" value="NZ_WPHR01000018.1"/>
</dbReference>
<dbReference type="Gene3D" id="3.40.50.980">
    <property type="match status" value="2"/>
</dbReference>
<evidence type="ECO:0000313" key="8">
    <source>
        <dbReference type="Proteomes" id="UP000477951"/>
    </source>
</evidence>
<dbReference type="PANTHER" id="PTHR45527:SF1">
    <property type="entry name" value="FATTY ACID SYNTHASE"/>
    <property type="match status" value="1"/>
</dbReference>
<dbReference type="Gene3D" id="3.40.50.1820">
    <property type="entry name" value="alpha/beta hydrolase"/>
    <property type="match status" value="1"/>
</dbReference>
<dbReference type="SUPFAM" id="SSF56801">
    <property type="entry name" value="Acetyl-CoA synthetase-like"/>
    <property type="match status" value="1"/>
</dbReference>
<dbReference type="Pfam" id="PF00550">
    <property type="entry name" value="PP-binding"/>
    <property type="match status" value="1"/>
</dbReference>
<evidence type="ECO:0000259" key="6">
    <source>
        <dbReference type="PROSITE" id="PS50075"/>
    </source>
</evidence>
<dbReference type="Pfam" id="PF00975">
    <property type="entry name" value="Thioesterase"/>
    <property type="match status" value="1"/>
</dbReference>
<dbReference type="FunFam" id="1.10.1200.10:FF:000005">
    <property type="entry name" value="Nonribosomal peptide synthetase 1"/>
    <property type="match status" value="1"/>
</dbReference>
<dbReference type="PANTHER" id="PTHR45527">
    <property type="entry name" value="NONRIBOSOMAL PEPTIDE SYNTHETASE"/>
    <property type="match status" value="1"/>
</dbReference>
<dbReference type="InterPro" id="IPR009081">
    <property type="entry name" value="PP-bd_ACP"/>
</dbReference>
<dbReference type="Gene3D" id="3.30.559.30">
    <property type="entry name" value="Nonribosomal peptide synthetase, condensation domain"/>
    <property type="match status" value="1"/>
</dbReference>
<evidence type="ECO:0000256" key="5">
    <source>
        <dbReference type="ARBA" id="ARBA00022723"/>
    </source>
</evidence>
<dbReference type="GO" id="GO:0009239">
    <property type="term" value="P:enterobactin biosynthetic process"/>
    <property type="evidence" value="ECO:0007669"/>
    <property type="project" value="TreeGrafter"/>
</dbReference>
<dbReference type="InterPro" id="IPR023213">
    <property type="entry name" value="CAT-like_dom_sf"/>
</dbReference>
<evidence type="ECO:0000256" key="3">
    <source>
        <dbReference type="ARBA" id="ARBA00022450"/>
    </source>
</evidence>
<dbReference type="SMART" id="SM00824">
    <property type="entry name" value="PKS_TE"/>
    <property type="match status" value="1"/>
</dbReference>
<dbReference type="InterPro" id="IPR020806">
    <property type="entry name" value="PKS_PP-bd"/>
</dbReference>
<keyword evidence="3" id="KW-0596">Phosphopantetheine</keyword>
<dbReference type="EMBL" id="WPHR01000018">
    <property type="protein sequence ID" value="MUZ74658.1"/>
    <property type="molecule type" value="Genomic_DNA"/>
</dbReference>
<dbReference type="InterPro" id="IPR045851">
    <property type="entry name" value="AMP-bd_C_sf"/>
</dbReference>
<dbReference type="Gene3D" id="3.30.559.10">
    <property type="entry name" value="Chloramphenicol acetyltransferase-like domain"/>
    <property type="match status" value="1"/>
</dbReference>
<dbReference type="NCBIfam" id="TIGR01733">
    <property type="entry name" value="AA-adenyl-dom"/>
    <property type="match status" value="1"/>
</dbReference>
<dbReference type="InterPro" id="IPR020802">
    <property type="entry name" value="TesA-like"/>
</dbReference>
<dbReference type="SUPFAM" id="SSF52777">
    <property type="entry name" value="CoA-dependent acyltransferases"/>
    <property type="match status" value="2"/>
</dbReference>
<dbReference type="FunFam" id="3.40.50.12780:FF:000012">
    <property type="entry name" value="Non-ribosomal peptide synthetase"/>
    <property type="match status" value="1"/>
</dbReference>
<dbReference type="InterPro" id="IPR025110">
    <property type="entry name" value="AMP-bd_C"/>
</dbReference>
<dbReference type="GO" id="GO:0009366">
    <property type="term" value="C:enterobactin synthetase complex"/>
    <property type="evidence" value="ECO:0007669"/>
    <property type="project" value="TreeGrafter"/>
</dbReference>
<dbReference type="InterPro" id="IPR001031">
    <property type="entry name" value="Thioesterase"/>
</dbReference>
<reference evidence="7 8" key="1">
    <citation type="submission" date="2019-12" db="EMBL/GenBank/DDBJ databases">
        <title>Whole-genome sequencing of Allorhizobium vitis.</title>
        <authorList>
            <person name="Gan H.M."/>
            <person name="Szegedi E."/>
            <person name="Burr T."/>
            <person name="Savka M.A."/>
        </authorList>
    </citation>
    <scope>NUCLEOTIDE SEQUENCE [LARGE SCALE GENOMIC DNA]</scope>
    <source>
        <strain evidence="7 8">CG516</strain>
    </source>
</reference>
<dbReference type="PROSITE" id="PS50075">
    <property type="entry name" value="CARRIER"/>
    <property type="match status" value="1"/>
</dbReference>
<organism evidence="7 8">
    <name type="scientific">Agrobacterium vitis</name>
    <name type="common">Rhizobium vitis</name>
    <dbReference type="NCBI Taxonomy" id="373"/>
    <lineage>
        <taxon>Bacteria</taxon>
        <taxon>Pseudomonadati</taxon>
        <taxon>Pseudomonadota</taxon>
        <taxon>Alphaproteobacteria</taxon>
        <taxon>Hyphomicrobiales</taxon>
        <taxon>Rhizobiaceae</taxon>
        <taxon>Rhizobium/Agrobacterium group</taxon>
        <taxon>Agrobacterium</taxon>
    </lineage>
</organism>
<dbReference type="GO" id="GO:0047527">
    <property type="term" value="F:2,3-dihydroxybenzoate-serine ligase activity"/>
    <property type="evidence" value="ECO:0007669"/>
    <property type="project" value="TreeGrafter"/>
</dbReference>
<dbReference type="SUPFAM" id="SSF47336">
    <property type="entry name" value="ACP-like"/>
    <property type="match status" value="1"/>
</dbReference>
<dbReference type="InterPro" id="IPR010071">
    <property type="entry name" value="AA_adenyl_dom"/>
</dbReference>
<dbReference type="InterPro" id="IPR001242">
    <property type="entry name" value="Condensation_dom"/>
</dbReference>
<dbReference type="Gene3D" id="2.30.38.10">
    <property type="entry name" value="Luciferase, Domain 3"/>
    <property type="match status" value="1"/>
</dbReference>
<sequence>MSFVGRHEQVFPVSLAQAGLWVKQKVAPADLSFVLAESIEIHGPVHPGLFCQALRRLSDDFAVTRSRIKEIEGQPHQVVMAAYCGVFDVIDFSTAENPGASATEWMQKHMCKPLDLANDNLWGSSLLKLGPTEWVWYHWAHHIIMDGFSGGLLARRLADIYSALAQGSQPEPYDCGSPQELLELERTYRDSVHFQRDKAYWSEQMKGLPEPVTLMKKKGEPSGGLLRHTTVIDRQTVKGLAEISRGFGASVPQALIALVAAYYAKATNCEELTMVTMVTARISQTMRRIPGMTANAVPLRFSMTPDLSWRELTGQVSQQMSRALRYQRYRYEDIRRDLGMVRQDAQIAWLGVNIEPFDYDLRFDGHPTTVHNMSNGTMTDFTIFAYDRGDNGDLRIDFDANPALYTLEELADHEARFTRMLREILAMPEKPLRDVSLLSTWERQEILTDWNDTAHKLPDQTWPELFRAQAARTPDTVALSFGGRQMTYGELDAASDHLAGYLMEKGAVPGALVAVAVPRSENMVVALLAVLKSGAAYLPLDPADPASRVAMILEDAQPACVITTEEVAGNLPDATDNLIFLDKPLERQGRDLPKGPSLTDTAYIIFTSGSTGRPKGVEIPHLGLMNFLLSMQDLLKLDSEDRLLAVTTISFDIAALELYLPLLAGARTVIALRSEVRDPAVLHGLIRSAGITIMQATPSLWRALLADHHEGLTGLRSLVGGEALPADLAHKMARLGHPVLNVYGPTETTIWSTNMPLLGSDLDSAPIGRPIWNTRVYVLDRHLQPVPPGFIGELYIGGAGVAKGYLNRPDLTAEKFMVDPFAGEGERIYRTGDLVRWRRDGVLDYLGRNDHQIKIRGFRVEPGEIEAALSALPQVREAVVILRDDPGREKRLVAYVVPREGAVGEGASLDAADLSERLGKVLPVHMIPAAYVVLEAIPLNSNGKTDRHALPVPQWTVTEGIALPGTDAEKRLAALWCEILGLEQIGIHDSFFVLGGDSLAAAGMISAVRSRLKGEIPLGAVFETPTIAALAVHLDEASAGSPLIEPVLAIRAKGERPPLFCIHPVLGLGWSFFSLAQHLSDDVPVYALQSDGLHDLAALPRSIEDMAALYVQRIRKIQPQGPYHLLGWSLGGLIAHEMTRQLQAEGQTIAFLGMMDSYHFKPAAQLQDDATLARAALGFLGFDEKAAGDKPSLAELGDFVLKMFDTDNHVLLEQVHQFDPEFVERAKATILHNLEIAQRFTPGKIDADVHFFRAEPSAGSEALNTILNYDAETWLPHVEGRVYLRDMTCNHHDMLNMEPASHISAVVQAELLREFLVLRRPQAEAKIERVTRFA</sequence>
<name>A0A6L6VIF4_AGRVI</name>
<dbReference type="PROSITE" id="PS00455">
    <property type="entry name" value="AMP_BINDING"/>
    <property type="match status" value="1"/>
</dbReference>
<dbReference type="FunFam" id="3.30.300.30:FF:000010">
    <property type="entry name" value="Enterobactin synthetase component F"/>
    <property type="match status" value="1"/>
</dbReference>
<comment type="caution">
    <text evidence="7">The sequence shown here is derived from an EMBL/GenBank/DDBJ whole genome shotgun (WGS) entry which is preliminary data.</text>
</comment>
<keyword evidence="4" id="KW-0597">Phosphoprotein</keyword>
<dbReference type="Pfam" id="PF00501">
    <property type="entry name" value="AMP-binding"/>
    <property type="match status" value="1"/>
</dbReference>
<accession>A0A6L6VIF4</accession>
<evidence type="ECO:0000256" key="1">
    <source>
        <dbReference type="ARBA" id="ARBA00001957"/>
    </source>
</evidence>
<dbReference type="CDD" id="cd12116">
    <property type="entry name" value="A_NRPS_Ta1_like"/>
    <property type="match status" value="1"/>
</dbReference>
<dbReference type="FunFam" id="3.40.50.980:FF:000001">
    <property type="entry name" value="Non-ribosomal peptide synthetase"/>
    <property type="match status" value="1"/>
</dbReference>
<gene>
    <name evidence="7" type="ORF">GOZ90_18385</name>
</gene>
<dbReference type="InterPro" id="IPR029058">
    <property type="entry name" value="AB_hydrolase_fold"/>
</dbReference>
<evidence type="ECO:0000256" key="2">
    <source>
        <dbReference type="ARBA" id="ARBA00006432"/>
    </source>
</evidence>
<protein>
    <submittedName>
        <fullName evidence="7">Amino acid adenylation domain-containing protein</fullName>
    </submittedName>
</protein>
<proteinExistence type="inferred from homology"/>
<dbReference type="SMART" id="SM00823">
    <property type="entry name" value="PKS_PP"/>
    <property type="match status" value="1"/>
</dbReference>
<dbReference type="Pfam" id="PF00668">
    <property type="entry name" value="Condensation"/>
    <property type="match status" value="1"/>
</dbReference>
<evidence type="ECO:0000256" key="4">
    <source>
        <dbReference type="ARBA" id="ARBA00022553"/>
    </source>
</evidence>